<dbReference type="AlphaFoldDB" id="A0A067PAL7"/>
<organism evidence="5 6">
    <name type="scientific">Jaapia argillacea MUCL 33604</name>
    <dbReference type="NCBI Taxonomy" id="933084"/>
    <lineage>
        <taxon>Eukaryota</taxon>
        <taxon>Fungi</taxon>
        <taxon>Dikarya</taxon>
        <taxon>Basidiomycota</taxon>
        <taxon>Agaricomycotina</taxon>
        <taxon>Agaricomycetes</taxon>
        <taxon>Agaricomycetidae</taxon>
        <taxon>Jaapiales</taxon>
        <taxon>Jaapiaceae</taxon>
        <taxon>Jaapia</taxon>
    </lineage>
</organism>
<dbReference type="GO" id="GO:0003676">
    <property type="term" value="F:nucleic acid binding"/>
    <property type="evidence" value="ECO:0007669"/>
    <property type="project" value="InterPro"/>
</dbReference>
<dbReference type="EMBL" id="KL197744">
    <property type="protein sequence ID" value="KDQ51928.1"/>
    <property type="molecule type" value="Genomic_DNA"/>
</dbReference>
<feature type="compositionally biased region" description="Acidic residues" evidence="3">
    <location>
        <begin position="72"/>
        <end position="81"/>
    </location>
</feature>
<evidence type="ECO:0000256" key="1">
    <source>
        <dbReference type="ARBA" id="ARBA00022664"/>
    </source>
</evidence>
<evidence type="ECO:0000259" key="4">
    <source>
        <dbReference type="PROSITE" id="PS50158"/>
    </source>
</evidence>
<evidence type="ECO:0000256" key="2">
    <source>
        <dbReference type="PROSITE-ProRule" id="PRU00047"/>
    </source>
</evidence>
<dbReference type="GO" id="GO:0008270">
    <property type="term" value="F:zinc ion binding"/>
    <property type="evidence" value="ECO:0007669"/>
    <property type="project" value="UniProtKB-KW"/>
</dbReference>
<keyword evidence="6" id="KW-1185">Reference proteome</keyword>
<evidence type="ECO:0000256" key="3">
    <source>
        <dbReference type="SAM" id="MobiDB-lite"/>
    </source>
</evidence>
<dbReference type="InParanoid" id="A0A067PAL7"/>
<feature type="compositionally biased region" description="Pro residues" evidence="3">
    <location>
        <begin position="114"/>
        <end position="123"/>
    </location>
</feature>
<dbReference type="OrthoDB" id="3268646at2759"/>
<dbReference type="InterPro" id="IPR036875">
    <property type="entry name" value="Znf_CCHC_sf"/>
</dbReference>
<dbReference type="GO" id="GO:0006397">
    <property type="term" value="P:mRNA processing"/>
    <property type="evidence" value="ECO:0007669"/>
    <property type="project" value="UniProtKB-KW"/>
</dbReference>
<evidence type="ECO:0000313" key="6">
    <source>
        <dbReference type="Proteomes" id="UP000027265"/>
    </source>
</evidence>
<dbReference type="InterPro" id="IPR001878">
    <property type="entry name" value="Znf_CCHC"/>
</dbReference>
<keyword evidence="1" id="KW-0507">mRNA processing</keyword>
<feature type="non-terminal residue" evidence="5">
    <location>
        <position position="123"/>
    </location>
</feature>
<dbReference type="Proteomes" id="UP000027265">
    <property type="component" value="Unassembled WGS sequence"/>
</dbReference>
<keyword evidence="2" id="KW-0863">Zinc-finger</keyword>
<feature type="domain" description="CCHC-type" evidence="4">
    <location>
        <begin position="1"/>
        <end position="16"/>
    </location>
</feature>
<evidence type="ECO:0000313" key="5">
    <source>
        <dbReference type="EMBL" id="KDQ51928.1"/>
    </source>
</evidence>
<dbReference type="HOGENOM" id="CLU_2032103_0_0_1"/>
<accession>A0A067PAL7</accession>
<reference evidence="6" key="1">
    <citation type="journal article" date="2014" name="Proc. Natl. Acad. Sci. U.S.A.">
        <title>Extensive sampling of basidiomycete genomes demonstrates inadequacy of the white-rot/brown-rot paradigm for wood decay fungi.</title>
        <authorList>
            <person name="Riley R."/>
            <person name="Salamov A.A."/>
            <person name="Brown D.W."/>
            <person name="Nagy L.G."/>
            <person name="Floudas D."/>
            <person name="Held B.W."/>
            <person name="Levasseur A."/>
            <person name="Lombard V."/>
            <person name="Morin E."/>
            <person name="Otillar R."/>
            <person name="Lindquist E.A."/>
            <person name="Sun H."/>
            <person name="LaButti K.M."/>
            <person name="Schmutz J."/>
            <person name="Jabbour D."/>
            <person name="Luo H."/>
            <person name="Baker S.E."/>
            <person name="Pisabarro A.G."/>
            <person name="Walton J.D."/>
            <person name="Blanchette R.A."/>
            <person name="Henrissat B."/>
            <person name="Martin F."/>
            <person name="Cullen D."/>
            <person name="Hibbett D.S."/>
            <person name="Grigoriev I.V."/>
        </authorList>
    </citation>
    <scope>NUCLEOTIDE SEQUENCE [LARGE SCALE GENOMIC DNA]</scope>
    <source>
        <strain evidence="6">MUCL 33604</strain>
    </source>
</reference>
<gene>
    <name evidence="5" type="ORF">JAAARDRAFT_82844</name>
</gene>
<dbReference type="SUPFAM" id="SSF57756">
    <property type="entry name" value="Retrovirus zinc finger-like domains"/>
    <property type="match status" value="1"/>
</dbReference>
<keyword evidence="2" id="KW-0479">Metal-binding</keyword>
<dbReference type="STRING" id="933084.A0A067PAL7"/>
<protein>
    <recommendedName>
        <fullName evidence="4">CCHC-type domain-containing protein</fullName>
    </recommendedName>
</protein>
<proteinExistence type="predicted"/>
<name>A0A067PAL7_9AGAM</name>
<feature type="region of interest" description="Disordered" evidence="3">
    <location>
        <begin position="70"/>
        <end position="123"/>
    </location>
</feature>
<keyword evidence="2" id="KW-0862">Zinc</keyword>
<sequence>CFRCNESGHMMNGCPKLNELLMKGIITKDETGRIIMMDRTRIRQEDGESIMATVERMKPRANFVAYRMDLNESNEGDESEGEDRTRGESRGMYPVLQSQKTTQGKRIEVLDGVYPPPRPRWQR</sequence>
<dbReference type="PROSITE" id="PS50158">
    <property type="entry name" value="ZF_CCHC"/>
    <property type="match status" value="1"/>
</dbReference>
<feature type="non-terminal residue" evidence="5">
    <location>
        <position position="1"/>
    </location>
</feature>